<dbReference type="PANTHER" id="PTHR31651">
    <property type="match status" value="1"/>
</dbReference>
<evidence type="ECO:0000256" key="5">
    <source>
        <dbReference type="ARBA" id="ARBA00022989"/>
    </source>
</evidence>
<keyword evidence="5 10" id="KW-1133">Transmembrane helix</keyword>
<feature type="transmembrane region" description="Helical" evidence="10">
    <location>
        <begin position="6"/>
        <end position="27"/>
    </location>
</feature>
<name>A0AAN9QWU5_CANGL</name>
<evidence type="ECO:0000256" key="9">
    <source>
        <dbReference type="ARBA" id="ARBA00025752"/>
    </source>
</evidence>
<protein>
    <submittedName>
        <fullName evidence="11">Uncharacterized protein</fullName>
    </submittedName>
</protein>
<dbReference type="AlphaFoldDB" id="A0AAN9QWU5"/>
<keyword evidence="6 10" id="KW-0472">Membrane</keyword>
<dbReference type="GO" id="GO:0005789">
    <property type="term" value="C:endoplasmic reticulum membrane"/>
    <property type="evidence" value="ECO:0007669"/>
    <property type="project" value="UniProtKB-SubCell"/>
</dbReference>
<evidence type="ECO:0000313" key="12">
    <source>
        <dbReference type="Proteomes" id="UP001367508"/>
    </source>
</evidence>
<gene>
    <name evidence="11" type="ORF">VNO77_09072</name>
</gene>
<dbReference type="PANTHER" id="PTHR31651:SF44">
    <property type="entry name" value="AUXIN EFFLUX CARRIER FAMILY PROTEIN"/>
    <property type="match status" value="1"/>
</dbReference>
<organism evidence="11 12">
    <name type="scientific">Canavalia gladiata</name>
    <name type="common">Sword bean</name>
    <name type="synonym">Dolichos gladiatus</name>
    <dbReference type="NCBI Taxonomy" id="3824"/>
    <lineage>
        <taxon>Eukaryota</taxon>
        <taxon>Viridiplantae</taxon>
        <taxon>Streptophyta</taxon>
        <taxon>Embryophyta</taxon>
        <taxon>Tracheophyta</taxon>
        <taxon>Spermatophyta</taxon>
        <taxon>Magnoliopsida</taxon>
        <taxon>eudicotyledons</taxon>
        <taxon>Gunneridae</taxon>
        <taxon>Pentapetalae</taxon>
        <taxon>rosids</taxon>
        <taxon>fabids</taxon>
        <taxon>Fabales</taxon>
        <taxon>Fabaceae</taxon>
        <taxon>Papilionoideae</taxon>
        <taxon>50 kb inversion clade</taxon>
        <taxon>NPAAA clade</taxon>
        <taxon>indigoferoid/millettioid clade</taxon>
        <taxon>Phaseoleae</taxon>
        <taxon>Canavalia</taxon>
    </lineage>
</organism>
<keyword evidence="2" id="KW-0813">Transport</keyword>
<proteinExistence type="inferred from homology"/>
<dbReference type="InterPro" id="IPR045033">
    <property type="entry name" value="PILS1/3/4/5/7"/>
</dbReference>
<evidence type="ECO:0000256" key="7">
    <source>
        <dbReference type="ARBA" id="ARBA00023294"/>
    </source>
</evidence>
<accession>A0AAN9QWU5</accession>
<evidence type="ECO:0000256" key="2">
    <source>
        <dbReference type="ARBA" id="ARBA00022448"/>
    </source>
</evidence>
<evidence type="ECO:0000256" key="4">
    <source>
        <dbReference type="ARBA" id="ARBA00022824"/>
    </source>
</evidence>
<evidence type="ECO:0000256" key="8">
    <source>
        <dbReference type="ARBA" id="ARBA00025100"/>
    </source>
</evidence>
<dbReference type="Proteomes" id="UP001367508">
    <property type="component" value="Unassembled WGS sequence"/>
</dbReference>
<evidence type="ECO:0000256" key="10">
    <source>
        <dbReference type="SAM" id="Phobius"/>
    </source>
</evidence>
<feature type="transmembrane region" description="Helical" evidence="10">
    <location>
        <begin position="70"/>
        <end position="94"/>
    </location>
</feature>
<keyword evidence="12" id="KW-1185">Reference proteome</keyword>
<dbReference type="InterPro" id="IPR004776">
    <property type="entry name" value="Mem_transp_PIN-like"/>
</dbReference>
<dbReference type="GO" id="GO:0009734">
    <property type="term" value="P:auxin-activated signaling pathway"/>
    <property type="evidence" value="ECO:0007669"/>
    <property type="project" value="UniProtKB-KW"/>
</dbReference>
<dbReference type="EMBL" id="JAYMYQ010000002">
    <property type="protein sequence ID" value="KAK7350434.1"/>
    <property type="molecule type" value="Genomic_DNA"/>
</dbReference>
<evidence type="ECO:0000256" key="3">
    <source>
        <dbReference type="ARBA" id="ARBA00022692"/>
    </source>
</evidence>
<dbReference type="GO" id="GO:0080162">
    <property type="term" value="P:endoplasmic reticulum to cytosol auxin transport"/>
    <property type="evidence" value="ECO:0007669"/>
    <property type="project" value="InterPro"/>
</dbReference>
<evidence type="ECO:0000256" key="6">
    <source>
        <dbReference type="ARBA" id="ARBA00023136"/>
    </source>
</evidence>
<reference evidence="11 12" key="1">
    <citation type="submission" date="2024-01" db="EMBL/GenBank/DDBJ databases">
        <title>The genomes of 5 underutilized Papilionoideae crops provide insights into root nodulation and disease resistanc.</title>
        <authorList>
            <person name="Jiang F."/>
        </authorList>
    </citation>
    <scope>NUCLEOTIDE SEQUENCE [LARGE SCALE GENOMIC DNA]</scope>
    <source>
        <strain evidence="11">LVBAO_FW01</strain>
        <tissue evidence="11">Leaves</tissue>
    </source>
</reference>
<comment type="caution">
    <text evidence="11">The sequence shown here is derived from an EMBL/GenBank/DDBJ whole genome shotgun (WGS) entry which is preliminary data.</text>
</comment>
<feature type="transmembrane region" description="Helical" evidence="10">
    <location>
        <begin position="47"/>
        <end position="64"/>
    </location>
</feature>
<comment type="function">
    <text evidence="8">Involved in cellular auxin homeostasis by regulating auxin metabolism. Regulates intracellular auxin accumulation at the endoplasmic reticulum and thus auxin availability for nuclear auxin signaling.</text>
</comment>
<evidence type="ECO:0000256" key="1">
    <source>
        <dbReference type="ARBA" id="ARBA00004477"/>
    </source>
</evidence>
<keyword evidence="7" id="KW-0927">Auxin signaling pathway</keyword>
<evidence type="ECO:0000313" key="11">
    <source>
        <dbReference type="EMBL" id="KAK7350434.1"/>
    </source>
</evidence>
<comment type="subcellular location">
    <subcellularLocation>
        <location evidence="1">Endoplasmic reticulum membrane</location>
        <topology evidence="1">Multi-pass membrane protein</topology>
    </subcellularLocation>
</comment>
<sequence>MEFWKLFLVALMPVLKVLLVTAVGTFLTLNRINILGEIARKNMNTMIFYVFAPALVFSSLAKSITLRSMITLWFMPVNIILTVIIGTTFGWLLVKTLRVPHHLQGLVLGCCSVGNMGNMPLIIVPAVCKERNNPFGDVNVCYRNGLAYASLSLAIATIVVWSYAYNIVRIYSQKISNVVEVDKSMVNSAFATEIDTENLGKGSTGALITAEDESQTNNGVNQLEIEITVQDRQDKVV</sequence>
<feature type="transmembrane region" description="Helical" evidence="10">
    <location>
        <begin position="147"/>
        <end position="168"/>
    </location>
</feature>
<keyword evidence="3 10" id="KW-0812">Transmembrane</keyword>
<comment type="similarity">
    <text evidence="9">Belongs to the auxin efflux carrier (TC 2.A.69.2) family.</text>
</comment>
<keyword evidence="4" id="KW-0256">Endoplasmic reticulum</keyword>
<dbReference type="Pfam" id="PF03547">
    <property type="entry name" value="Mem_trans"/>
    <property type="match status" value="1"/>
</dbReference>